<keyword evidence="1" id="KW-0812">Transmembrane</keyword>
<evidence type="ECO:0000256" key="1">
    <source>
        <dbReference type="SAM" id="Phobius"/>
    </source>
</evidence>
<evidence type="ECO:0000313" key="3">
    <source>
        <dbReference type="Proteomes" id="UP000199107"/>
    </source>
</evidence>
<dbReference type="STRING" id="48727.SAMN05192555_10843"/>
<reference evidence="3" key="1">
    <citation type="submission" date="2016-10" db="EMBL/GenBank/DDBJ databases">
        <authorList>
            <person name="Varghese N."/>
            <person name="Submissions S."/>
        </authorList>
    </citation>
    <scope>NUCLEOTIDE SEQUENCE [LARGE SCALE GENOMIC DNA]</scope>
    <source>
        <strain evidence="3">AAP</strain>
    </source>
</reference>
<dbReference type="InterPro" id="IPR045708">
    <property type="entry name" value="DUF6064"/>
</dbReference>
<keyword evidence="1" id="KW-1133">Transmembrane helix</keyword>
<sequence>MSEWWSYRAADFLMFSLRVYERLFVLHNQSLWPAQWLALALGAGLLFALWQSRIEWLRLIMPVLAVSWLFVAWAFLWQRYAPINWGIRYVVPLFVLQALLLLALSRWRGLALASRWQAPRVLGLALVTYAVFLHPLSALLHGRSLAGAEVVGLTPDPLAIATLGAATLVQPARYGWVLMVAPLLWCLISAATLQLLGAPGVWIPLLAVVTAVVARLMPNA</sequence>
<feature type="transmembrane region" description="Helical" evidence="1">
    <location>
        <begin position="201"/>
        <end position="218"/>
    </location>
</feature>
<protein>
    <recommendedName>
        <fullName evidence="4">MFS transporter permease</fullName>
    </recommendedName>
</protein>
<feature type="transmembrane region" description="Helical" evidence="1">
    <location>
        <begin position="56"/>
        <end position="77"/>
    </location>
</feature>
<dbReference type="EMBL" id="FNGH01000008">
    <property type="protein sequence ID" value="SDL95783.1"/>
    <property type="molecule type" value="Genomic_DNA"/>
</dbReference>
<organism evidence="2 3">
    <name type="scientific">Franzmannia pantelleriensis</name>
    <dbReference type="NCBI Taxonomy" id="48727"/>
    <lineage>
        <taxon>Bacteria</taxon>
        <taxon>Pseudomonadati</taxon>
        <taxon>Pseudomonadota</taxon>
        <taxon>Gammaproteobacteria</taxon>
        <taxon>Oceanospirillales</taxon>
        <taxon>Halomonadaceae</taxon>
        <taxon>Franzmannia</taxon>
    </lineage>
</organism>
<dbReference type="AlphaFoldDB" id="A0A1G9PB62"/>
<feature type="transmembrane region" description="Helical" evidence="1">
    <location>
        <begin position="121"/>
        <end position="140"/>
    </location>
</feature>
<evidence type="ECO:0008006" key="4">
    <source>
        <dbReference type="Google" id="ProtNLM"/>
    </source>
</evidence>
<feature type="transmembrane region" description="Helical" evidence="1">
    <location>
        <begin position="89"/>
        <end position="109"/>
    </location>
</feature>
<dbReference type="Proteomes" id="UP000199107">
    <property type="component" value="Unassembled WGS sequence"/>
</dbReference>
<feature type="transmembrane region" description="Helical" evidence="1">
    <location>
        <begin position="30"/>
        <end position="49"/>
    </location>
</feature>
<evidence type="ECO:0000313" key="2">
    <source>
        <dbReference type="EMBL" id="SDL95783.1"/>
    </source>
</evidence>
<keyword evidence="1" id="KW-0472">Membrane</keyword>
<gene>
    <name evidence="2" type="ORF">SAMN05192555_10843</name>
</gene>
<name>A0A1G9PB62_9GAMM</name>
<feature type="transmembrane region" description="Helical" evidence="1">
    <location>
        <begin position="146"/>
        <end position="169"/>
    </location>
</feature>
<dbReference type="RefSeq" id="WP_089658624.1">
    <property type="nucleotide sequence ID" value="NZ_FNGH01000008.1"/>
</dbReference>
<proteinExistence type="predicted"/>
<keyword evidence="3" id="KW-1185">Reference proteome</keyword>
<dbReference type="Pfam" id="PF19540">
    <property type="entry name" value="DUF6064"/>
    <property type="match status" value="1"/>
</dbReference>
<dbReference type="OrthoDB" id="581693at2"/>
<feature type="transmembrane region" description="Helical" evidence="1">
    <location>
        <begin position="176"/>
        <end position="195"/>
    </location>
</feature>
<accession>A0A1G9PB62</accession>